<evidence type="ECO:0000259" key="17">
    <source>
        <dbReference type="PROSITE" id="PS51767"/>
    </source>
</evidence>
<keyword evidence="3" id="KW-1003">Cell membrane</keyword>
<comment type="subcellular location">
    <subcellularLocation>
        <location evidence="1">Cell membrane</location>
    </subcellularLocation>
</comment>
<reference evidence="18" key="1">
    <citation type="submission" date="2021-06" db="EMBL/GenBank/DDBJ databases">
        <authorList>
            <person name="Kallberg Y."/>
            <person name="Tangrot J."/>
            <person name="Rosling A."/>
        </authorList>
    </citation>
    <scope>NUCLEOTIDE SEQUENCE</scope>
    <source>
        <strain evidence="18">MA453B</strain>
    </source>
</reference>
<dbReference type="Pfam" id="PF00026">
    <property type="entry name" value="Asp"/>
    <property type="match status" value="1"/>
</dbReference>
<dbReference type="GO" id="GO:0004190">
    <property type="term" value="F:aspartic-type endopeptidase activity"/>
    <property type="evidence" value="ECO:0007669"/>
    <property type="project" value="UniProtKB-KW"/>
</dbReference>
<evidence type="ECO:0000256" key="8">
    <source>
        <dbReference type="ARBA" id="ARBA00023136"/>
    </source>
</evidence>
<evidence type="ECO:0000256" key="2">
    <source>
        <dbReference type="ARBA" id="ARBA00007447"/>
    </source>
</evidence>
<keyword evidence="9" id="KW-0865">Zymogen</keyword>
<evidence type="ECO:0000256" key="13">
    <source>
        <dbReference type="PIRSR" id="PIRSR601461-1"/>
    </source>
</evidence>
<evidence type="ECO:0000256" key="6">
    <source>
        <dbReference type="ARBA" id="ARBA00022750"/>
    </source>
</evidence>
<evidence type="ECO:0000256" key="4">
    <source>
        <dbReference type="ARBA" id="ARBA00022670"/>
    </source>
</evidence>
<name>A0A9N9AUG1_9GLOM</name>
<dbReference type="GO" id="GO:0005886">
    <property type="term" value="C:plasma membrane"/>
    <property type="evidence" value="ECO:0007669"/>
    <property type="project" value="UniProtKB-SubCell"/>
</dbReference>
<dbReference type="PRINTS" id="PR00792">
    <property type="entry name" value="PEPSIN"/>
</dbReference>
<dbReference type="PROSITE" id="PS00141">
    <property type="entry name" value="ASP_PROTEASE"/>
    <property type="match status" value="2"/>
</dbReference>
<evidence type="ECO:0000256" key="10">
    <source>
        <dbReference type="ARBA" id="ARBA00023157"/>
    </source>
</evidence>
<keyword evidence="11" id="KW-0325">Glycoprotein</keyword>
<evidence type="ECO:0000313" key="18">
    <source>
        <dbReference type="EMBL" id="CAG8542945.1"/>
    </source>
</evidence>
<evidence type="ECO:0000256" key="3">
    <source>
        <dbReference type="ARBA" id="ARBA00022475"/>
    </source>
</evidence>
<proteinExistence type="inferred from homology"/>
<sequence length="422" mass="45627">MKTSLIFVLLFITIIVALKAAPIIDPPKSTLSLIKHHPPKHIKWSDLREHHKKRALIKYQSSIRRAYKKGLVDESVMSDLEEALKPKDDLKNKKRVTSIDNISGISNDIGYFGPITVGGQPFNVIFDTGSSDLWIPSMNCTSPACSNHTKFDPAKSQNFKTSNTPFAVQYGSGSVSGISCTDTVVLSGITVQNQVFGLTSVESNDFIGSQFDGLMGMAYDTLSTQGASTPFSNMAQKRLVTQSMFGFHLSRAEDHDIGTLTFGGADLRSFTGSINFIKLVSTSGFWEIPMNDASVNGKLLSFKNRLAIIDTGTTLVIAPPSDVAAVHQLIPGSRLIQQLGEYAIPCKTNAIVALKFNGVSYSINVKDLVRDVVSIQSNLCLSGISPGVVGSNNQWLVGDVFLKSVYSVFDLATNSVGFASLS</sequence>
<dbReference type="OrthoDB" id="2747330at2759"/>
<dbReference type="GO" id="GO:0006508">
    <property type="term" value="P:proteolysis"/>
    <property type="evidence" value="ECO:0007669"/>
    <property type="project" value="UniProtKB-KW"/>
</dbReference>
<dbReference type="InterPro" id="IPR021109">
    <property type="entry name" value="Peptidase_aspartic_dom_sf"/>
</dbReference>
<feature type="disulfide bond" evidence="14">
    <location>
        <begin position="140"/>
        <end position="145"/>
    </location>
</feature>
<dbReference type="FunFam" id="2.40.70.10:FF:000060">
    <property type="entry name" value="Aspartic-type endopeptidase ctsD"/>
    <property type="match status" value="1"/>
</dbReference>
<keyword evidence="6 15" id="KW-0064">Aspartyl protease</keyword>
<gene>
    <name evidence="18" type="ORF">DERYTH_LOCUS4893</name>
</gene>
<evidence type="ECO:0000256" key="1">
    <source>
        <dbReference type="ARBA" id="ARBA00004236"/>
    </source>
</evidence>
<keyword evidence="19" id="KW-1185">Reference proteome</keyword>
<evidence type="ECO:0000256" key="9">
    <source>
        <dbReference type="ARBA" id="ARBA00023145"/>
    </source>
</evidence>
<keyword evidence="5 16" id="KW-0732">Signal</keyword>
<dbReference type="Proteomes" id="UP000789405">
    <property type="component" value="Unassembled WGS sequence"/>
</dbReference>
<keyword evidence="8" id="KW-0472">Membrane</keyword>
<comment type="similarity">
    <text evidence="2 15">Belongs to the peptidase A1 family.</text>
</comment>
<keyword evidence="4 15" id="KW-0645">Protease</keyword>
<keyword evidence="7 15" id="KW-0378">Hydrolase</keyword>
<dbReference type="PANTHER" id="PTHR47966:SF75">
    <property type="entry name" value="ENDOPEPTIDASE (CTSD), PUTATIVE (AFU_ORTHOLOGUE AFUA_4G07040)-RELATED"/>
    <property type="match status" value="1"/>
</dbReference>
<dbReference type="Gene3D" id="2.40.70.10">
    <property type="entry name" value="Acid Proteases"/>
    <property type="match status" value="2"/>
</dbReference>
<comment type="caution">
    <text evidence="18">The sequence shown here is derived from an EMBL/GenBank/DDBJ whole genome shotgun (WGS) entry which is preliminary data.</text>
</comment>
<feature type="signal peptide" evidence="16">
    <location>
        <begin position="1"/>
        <end position="20"/>
    </location>
</feature>
<feature type="active site" evidence="13">
    <location>
        <position position="127"/>
    </location>
</feature>
<dbReference type="PROSITE" id="PS51767">
    <property type="entry name" value="PEPTIDASE_A1"/>
    <property type="match status" value="1"/>
</dbReference>
<dbReference type="FunFam" id="2.40.70.10:FF:000008">
    <property type="entry name" value="Cathepsin D"/>
    <property type="match status" value="1"/>
</dbReference>
<evidence type="ECO:0000256" key="15">
    <source>
        <dbReference type="RuleBase" id="RU000454"/>
    </source>
</evidence>
<feature type="chain" id="PRO_5040414212" evidence="16">
    <location>
        <begin position="21"/>
        <end position="422"/>
    </location>
</feature>
<dbReference type="AlphaFoldDB" id="A0A9N9AUG1"/>
<evidence type="ECO:0000256" key="12">
    <source>
        <dbReference type="ARBA" id="ARBA00023288"/>
    </source>
</evidence>
<keyword evidence="12" id="KW-0449">Lipoprotein</keyword>
<organism evidence="18 19">
    <name type="scientific">Dentiscutata erythropus</name>
    <dbReference type="NCBI Taxonomy" id="1348616"/>
    <lineage>
        <taxon>Eukaryota</taxon>
        <taxon>Fungi</taxon>
        <taxon>Fungi incertae sedis</taxon>
        <taxon>Mucoromycota</taxon>
        <taxon>Glomeromycotina</taxon>
        <taxon>Glomeromycetes</taxon>
        <taxon>Diversisporales</taxon>
        <taxon>Gigasporaceae</taxon>
        <taxon>Dentiscutata</taxon>
    </lineage>
</organism>
<evidence type="ECO:0000256" key="14">
    <source>
        <dbReference type="PIRSR" id="PIRSR601461-2"/>
    </source>
</evidence>
<dbReference type="SUPFAM" id="SSF50630">
    <property type="entry name" value="Acid proteases"/>
    <property type="match status" value="1"/>
</dbReference>
<keyword evidence="10 14" id="KW-1015">Disulfide bond</keyword>
<evidence type="ECO:0000256" key="16">
    <source>
        <dbReference type="SAM" id="SignalP"/>
    </source>
</evidence>
<dbReference type="InterPro" id="IPR033121">
    <property type="entry name" value="PEPTIDASE_A1"/>
</dbReference>
<dbReference type="PANTHER" id="PTHR47966">
    <property type="entry name" value="BETA-SITE APP-CLEAVING ENZYME, ISOFORM A-RELATED"/>
    <property type="match status" value="1"/>
</dbReference>
<evidence type="ECO:0000256" key="5">
    <source>
        <dbReference type="ARBA" id="ARBA00022729"/>
    </source>
</evidence>
<accession>A0A9N9AUG1</accession>
<evidence type="ECO:0000256" key="11">
    <source>
        <dbReference type="ARBA" id="ARBA00023180"/>
    </source>
</evidence>
<feature type="active site" evidence="13">
    <location>
        <position position="310"/>
    </location>
</feature>
<dbReference type="InterPro" id="IPR001461">
    <property type="entry name" value="Aspartic_peptidase_A1"/>
</dbReference>
<dbReference type="EMBL" id="CAJVPY010001951">
    <property type="protein sequence ID" value="CAG8542945.1"/>
    <property type="molecule type" value="Genomic_DNA"/>
</dbReference>
<protein>
    <submittedName>
        <fullName evidence="18">19802_t:CDS:1</fullName>
    </submittedName>
</protein>
<dbReference type="InterPro" id="IPR001969">
    <property type="entry name" value="Aspartic_peptidase_AS"/>
</dbReference>
<feature type="domain" description="Peptidase A1" evidence="17">
    <location>
        <begin position="111"/>
        <end position="419"/>
    </location>
</feature>
<evidence type="ECO:0000313" key="19">
    <source>
        <dbReference type="Proteomes" id="UP000789405"/>
    </source>
</evidence>
<evidence type="ECO:0000256" key="7">
    <source>
        <dbReference type="ARBA" id="ARBA00022801"/>
    </source>
</evidence>